<name>A0AA39QTC9_9LECA</name>
<feature type="compositionally biased region" description="Basic and acidic residues" evidence="1">
    <location>
        <begin position="340"/>
        <end position="356"/>
    </location>
</feature>
<feature type="compositionally biased region" description="Polar residues" evidence="1">
    <location>
        <begin position="172"/>
        <end position="189"/>
    </location>
</feature>
<comment type="caution">
    <text evidence="3">The sequence shown here is derived from an EMBL/GenBank/DDBJ whole genome shotgun (WGS) entry which is preliminary data.</text>
</comment>
<dbReference type="PANTHER" id="PTHR14689:SF0">
    <property type="entry name" value="COILED-COIL DOMAIN-CONTAINING PROTEIN 82"/>
    <property type="match status" value="1"/>
</dbReference>
<feature type="region of interest" description="Disordered" evidence="1">
    <location>
        <begin position="1"/>
        <end position="384"/>
    </location>
</feature>
<feature type="region of interest" description="Disordered" evidence="1">
    <location>
        <begin position="533"/>
        <end position="555"/>
    </location>
</feature>
<evidence type="ECO:0000313" key="3">
    <source>
        <dbReference type="EMBL" id="KAK0508029.1"/>
    </source>
</evidence>
<organism evidence="3 4">
    <name type="scientific">Cladonia borealis</name>
    <dbReference type="NCBI Taxonomy" id="184061"/>
    <lineage>
        <taxon>Eukaryota</taxon>
        <taxon>Fungi</taxon>
        <taxon>Dikarya</taxon>
        <taxon>Ascomycota</taxon>
        <taxon>Pezizomycotina</taxon>
        <taxon>Lecanoromycetes</taxon>
        <taxon>OSLEUM clade</taxon>
        <taxon>Lecanoromycetidae</taxon>
        <taxon>Lecanorales</taxon>
        <taxon>Lecanorineae</taxon>
        <taxon>Cladoniaceae</taxon>
        <taxon>Cladonia</taxon>
    </lineage>
</organism>
<accession>A0AA39QTC9</accession>
<evidence type="ECO:0000313" key="4">
    <source>
        <dbReference type="Proteomes" id="UP001166286"/>
    </source>
</evidence>
<dbReference type="AlphaFoldDB" id="A0AA39QTC9"/>
<feature type="compositionally biased region" description="Acidic residues" evidence="1">
    <location>
        <begin position="537"/>
        <end position="555"/>
    </location>
</feature>
<feature type="compositionally biased region" description="Acidic residues" evidence="1">
    <location>
        <begin position="303"/>
        <end position="312"/>
    </location>
</feature>
<gene>
    <name evidence="3" type="ORF">JMJ35_009918</name>
</gene>
<feature type="compositionally biased region" description="Polar residues" evidence="1">
    <location>
        <begin position="14"/>
        <end position="39"/>
    </location>
</feature>
<sequence>MTPLRKSTRKKRQTQLSFTPLPSSSPALSQYPEQIQQRAASVRYDSDAASPTKKRRVGQDSPSKLASGPLEKSMFGGKKVQVVIESPSKKPGQLPTPAASSQLEVNQADTGRDSSEDDLEILPKVESKPRAYIAEPKFGTTDSIQNALSLHDDSEEDIVPVRRARRQRAPPTTLSSDEASDPQTPQRLVTPNKRRGARPKIYTVGSGSSESSEAEIPTRKLRQELSISPQSQRAGHYGDKGTRRFNGAASNKDVLNVEEPVSISGGNDGSSSDDVVITPARKRRSTAQIPPPPQGSGDFSANDTEDLEDEVNDLQASDTELRSTRTRGRQVNSARSIRQQKLEELKRRRAGLRDGSEEASEYSQSDDANDTGPEPIHNAMRRGGDLDEYEEDFVDDDNEALGVEMDAEALRRTIPIEFTRHANKKTIEHFKDEVEWMVHNKLNPAFKRHDEIYEVAHRKLDDEFKAYAGSKYISAVWNPEFDAALKSRPEIYSTPIPTMMEHKCDACRRANHPPKHKVTFAGKPYDRHTLEPIVHQDDEDDSDESSSEGDDSPEDEQDFFLGRFCYANAEMAHALYHWRYALNQTVLEWLTRAGHLTPEKIVERENLRQKKREKATNKIVDEMESTGVMRELYKEFKENLAAARDSKVFELHMYFVRQELY</sequence>
<reference evidence="3" key="1">
    <citation type="submission" date="2023-03" db="EMBL/GenBank/DDBJ databases">
        <title>Complete genome of Cladonia borealis.</title>
        <authorList>
            <person name="Park H."/>
        </authorList>
    </citation>
    <scope>NUCLEOTIDE SEQUENCE</scope>
    <source>
        <strain evidence="3">ANT050790</strain>
    </source>
</reference>
<keyword evidence="4" id="KW-1185">Reference proteome</keyword>
<evidence type="ECO:0000259" key="2">
    <source>
        <dbReference type="Pfam" id="PF13926"/>
    </source>
</evidence>
<protein>
    <recommendedName>
        <fullName evidence="2">DUF4211 domain-containing protein</fullName>
    </recommendedName>
</protein>
<dbReference type="PANTHER" id="PTHR14689">
    <property type="entry name" value="PHORBOL-ESTER_DAG-TYPE DOMAIN-CONTAINING PROTEIN"/>
    <property type="match status" value="1"/>
</dbReference>
<feature type="compositionally biased region" description="Polar residues" evidence="1">
    <location>
        <begin position="329"/>
        <end position="339"/>
    </location>
</feature>
<feature type="compositionally biased region" description="Low complexity" evidence="1">
    <location>
        <begin position="261"/>
        <end position="277"/>
    </location>
</feature>
<proteinExistence type="predicted"/>
<dbReference type="Proteomes" id="UP001166286">
    <property type="component" value="Unassembled WGS sequence"/>
</dbReference>
<evidence type="ECO:0000256" key="1">
    <source>
        <dbReference type="SAM" id="MobiDB-lite"/>
    </source>
</evidence>
<dbReference type="Pfam" id="PF13926">
    <property type="entry name" value="DUF4211"/>
    <property type="match status" value="1"/>
</dbReference>
<dbReference type="InterPro" id="IPR025451">
    <property type="entry name" value="DUF4211"/>
</dbReference>
<feature type="compositionally biased region" description="Basic residues" evidence="1">
    <location>
        <begin position="1"/>
        <end position="13"/>
    </location>
</feature>
<dbReference type="GO" id="GO:0005634">
    <property type="term" value="C:nucleus"/>
    <property type="evidence" value="ECO:0007669"/>
    <property type="project" value="TreeGrafter"/>
</dbReference>
<dbReference type="EMBL" id="JAFEKC020000022">
    <property type="protein sequence ID" value="KAK0508029.1"/>
    <property type="molecule type" value="Genomic_DNA"/>
</dbReference>
<feature type="compositionally biased region" description="Polar residues" evidence="1">
    <location>
        <begin position="98"/>
        <end position="109"/>
    </location>
</feature>
<feature type="domain" description="DUF4211" evidence="2">
    <location>
        <begin position="392"/>
        <end position="530"/>
    </location>
</feature>